<protein>
    <submittedName>
        <fullName evidence="3">Uncharacterized protein</fullName>
    </submittedName>
</protein>
<sequence>MEKKSFSPPPPNLKGIKARHHGPSHWPKFYYPSGFDGPAGTLPCPARPPSQPVSPSPVPSTHRTYRDSPMPSPALLATVTTSQPLFRFWRAGPGRSSVTNPNSVRDTIFNFRFLTLLAIGGSLAGSLLCFLKGCGYVFESFNVHRFATGQILLKLVEAVDVYLFGTVLLIFGMGVYGLFISNVATDTAACDDRALQNTSLFGLFLLKRRPLWMRIGSLDELKTKLGHVIVMILLVKMYEKSKVVVITTSVDLLGYAISIFMSSTSLYVLHRLHHS</sequence>
<proteinExistence type="predicted"/>
<reference evidence="3" key="1">
    <citation type="submission" date="2024-02" db="EMBL/GenBank/DDBJ databases">
        <authorList>
            <consortium name="ELIXIR-Norway"/>
            <consortium name="Elixir Norway"/>
        </authorList>
    </citation>
    <scope>NUCLEOTIDE SEQUENCE</scope>
</reference>
<dbReference type="PANTHER" id="PTHR31721">
    <property type="entry name" value="OS06G0710300 PROTEIN"/>
    <property type="match status" value="1"/>
</dbReference>
<dbReference type="EMBL" id="OZ019897">
    <property type="protein sequence ID" value="CAK9225960.1"/>
    <property type="molecule type" value="Genomic_DNA"/>
</dbReference>
<dbReference type="PANTHER" id="PTHR31721:SF1">
    <property type="entry name" value="OS07G0656700 PROTEIN"/>
    <property type="match status" value="1"/>
</dbReference>
<feature type="region of interest" description="Disordered" evidence="1">
    <location>
        <begin position="41"/>
        <end position="68"/>
    </location>
</feature>
<dbReference type="Proteomes" id="UP001497512">
    <property type="component" value="Chromosome 5"/>
</dbReference>
<keyword evidence="2" id="KW-0812">Transmembrane</keyword>
<dbReference type="Pfam" id="PF03350">
    <property type="entry name" value="UPF0114"/>
    <property type="match status" value="1"/>
</dbReference>
<name>A0ABP0UP96_9BRYO</name>
<feature type="transmembrane region" description="Helical" evidence="2">
    <location>
        <begin position="158"/>
        <end position="179"/>
    </location>
</feature>
<evidence type="ECO:0000313" key="4">
    <source>
        <dbReference type="Proteomes" id="UP001497512"/>
    </source>
</evidence>
<keyword evidence="4" id="KW-1185">Reference proteome</keyword>
<feature type="compositionally biased region" description="Pro residues" evidence="1">
    <location>
        <begin position="45"/>
        <end position="58"/>
    </location>
</feature>
<feature type="transmembrane region" description="Helical" evidence="2">
    <location>
        <begin position="113"/>
        <end position="138"/>
    </location>
</feature>
<keyword evidence="2" id="KW-0472">Membrane</keyword>
<gene>
    <name evidence="3" type="ORF">CSSPTR1EN2_LOCUS18000</name>
</gene>
<evidence type="ECO:0000256" key="2">
    <source>
        <dbReference type="SAM" id="Phobius"/>
    </source>
</evidence>
<evidence type="ECO:0000313" key="3">
    <source>
        <dbReference type="EMBL" id="CAK9225960.1"/>
    </source>
</evidence>
<organism evidence="3 4">
    <name type="scientific">Sphagnum troendelagicum</name>
    <dbReference type="NCBI Taxonomy" id="128251"/>
    <lineage>
        <taxon>Eukaryota</taxon>
        <taxon>Viridiplantae</taxon>
        <taxon>Streptophyta</taxon>
        <taxon>Embryophyta</taxon>
        <taxon>Bryophyta</taxon>
        <taxon>Sphagnophytina</taxon>
        <taxon>Sphagnopsida</taxon>
        <taxon>Sphagnales</taxon>
        <taxon>Sphagnaceae</taxon>
        <taxon>Sphagnum</taxon>
    </lineage>
</organism>
<keyword evidence="2" id="KW-1133">Transmembrane helix</keyword>
<dbReference type="InterPro" id="IPR005134">
    <property type="entry name" value="UPF0114"/>
</dbReference>
<feature type="region of interest" description="Disordered" evidence="1">
    <location>
        <begin position="1"/>
        <end position="23"/>
    </location>
</feature>
<accession>A0ABP0UP96</accession>
<evidence type="ECO:0000256" key="1">
    <source>
        <dbReference type="SAM" id="MobiDB-lite"/>
    </source>
</evidence>
<feature type="transmembrane region" description="Helical" evidence="2">
    <location>
        <begin position="244"/>
        <end position="269"/>
    </location>
</feature>